<protein>
    <submittedName>
        <fullName evidence="2">Uncharacterized protein</fullName>
    </submittedName>
</protein>
<evidence type="ECO:0000313" key="2">
    <source>
        <dbReference type="EMBL" id="KXN68421.1"/>
    </source>
</evidence>
<proteinExistence type="predicted"/>
<dbReference type="EMBL" id="KQ964576">
    <property type="protein sequence ID" value="KXN68421.1"/>
    <property type="molecule type" value="Genomic_DNA"/>
</dbReference>
<gene>
    <name evidence="2" type="ORF">CONCODRAFT_72247</name>
</gene>
<accession>A0A137P0J7</accession>
<keyword evidence="1" id="KW-0732">Signal</keyword>
<dbReference type="Proteomes" id="UP000070444">
    <property type="component" value="Unassembled WGS sequence"/>
</dbReference>
<dbReference type="AlphaFoldDB" id="A0A137P0J7"/>
<feature type="non-terminal residue" evidence="2">
    <location>
        <position position="152"/>
    </location>
</feature>
<sequence>MKSVILTSLIASLIAMPSLSGDSMGLIRRQDISGESKASPEVSDSDNRSQIAMIPEAGKDLAKSGQGQVGITSIPQSSSLAQVQQIAGQIASGKIPALVVKMYLASNKDQIPEALYKQITEAEASGKLKQLAGEIANGQVPEALKIAIEAQT</sequence>
<feature type="signal peptide" evidence="1">
    <location>
        <begin position="1"/>
        <end position="20"/>
    </location>
</feature>
<feature type="chain" id="PRO_5007294341" evidence="1">
    <location>
        <begin position="21"/>
        <end position="152"/>
    </location>
</feature>
<evidence type="ECO:0000256" key="1">
    <source>
        <dbReference type="SAM" id="SignalP"/>
    </source>
</evidence>
<organism evidence="2 3">
    <name type="scientific">Conidiobolus coronatus (strain ATCC 28846 / CBS 209.66 / NRRL 28638)</name>
    <name type="common">Delacroixia coronata</name>
    <dbReference type="NCBI Taxonomy" id="796925"/>
    <lineage>
        <taxon>Eukaryota</taxon>
        <taxon>Fungi</taxon>
        <taxon>Fungi incertae sedis</taxon>
        <taxon>Zoopagomycota</taxon>
        <taxon>Entomophthoromycotina</taxon>
        <taxon>Entomophthoromycetes</taxon>
        <taxon>Entomophthorales</taxon>
        <taxon>Ancylistaceae</taxon>
        <taxon>Conidiobolus</taxon>
    </lineage>
</organism>
<reference evidence="2 3" key="1">
    <citation type="journal article" date="2015" name="Genome Biol. Evol.">
        <title>Phylogenomic analyses indicate that early fungi evolved digesting cell walls of algal ancestors of land plants.</title>
        <authorList>
            <person name="Chang Y."/>
            <person name="Wang S."/>
            <person name="Sekimoto S."/>
            <person name="Aerts A.L."/>
            <person name="Choi C."/>
            <person name="Clum A."/>
            <person name="LaButti K.M."/>
            <person name="Lindquist E.A."/>
            <person name="Yee Ngan C."/>
            <person name="Ohm R.A."/>
            <person name="Salamov A.A."/>
            <person name="Grigoriev I.V."/>
            <person name="Spatafora J.W."/>
            <person name="Berbee M.L."/>
        </authorList>
    </citation>
    <scope>NUCLEOTIDE SEQUENCE [LARGE SCALE GENOMIC DNA]</scope>
    <source>
        <strain evidence="2 3">NRRL 28638</strain>
    </source>
</reference>
<name>A0A137P0J7_CONC2</name>
<keyword evidence="3" id="KW-1185">Reference proteome</keyword>
<evidence type="ECO:0000313" key="3">
    <source>
        <dbReference type="Proteomes" id="UP000070444"/>
    </source>
</evidence>